<keyword evidence="2" id="KW-1185">Reference proteome</keyword>
<sequence length="98" mass="10120">MEGEPFTVRPDLLREVARALGDDAYRLARGLAGVPGLVPPAAGWRTATALAELEAAVHAWCGALGARVAATAGALATAADGYQAVDERVARRLTALPR</sequence>
<name>A0A562I6B1_MICOL</name>
<reference evidence="1 2" key="1">
    <citation type="submission" date="2019-07" db="EMBL/GenBank/DDBJ databases">
        <title>R&amp;d 2014.</title>
        <authorList>
            <person name="Klenk H.-P."/>
        </authorList>
    </citation>
    <scope>NUCLEOTIDE SEQUENCE [LARGE SCALE GENOMIC DNA]</scope>
    <source>
        <strain evidence="1 2">DSM 43868</strain>
    </source>
</reference>
<gene>
    <name evidence="1" type="ORF">JD77_01511</name>
</gene>
<evidence type="ECO:0000313" key="2">
    <source>
        <dbReference type="Proteomes" id="UP000319825"/>
    </source>
</evidence>
<accession>A0A562I6B1</accession>
<dbReference type="OrthoDB" id="3403967at2"/>
<dbReference type="Proteomes" id="UP000319825">
    <property type="component" value="Unassembled WGS sequence"/>
</dbReference>
<organism evidence="1 2">
    <name type="scientific">Micromonospora olivasterospora</name>
    <dbReference type="NCBI Taxonomy" id="1880"/>
    <lineage>
        <taxon>Bacteria</taxon>
        <taxon>Bacillati</taxon>
        <taxon>Actinomycetota</taxon>
        <taxon>Actinomycetes</taxon>
        <taxon>Micromonosporales</taxon>
        <taxon>Micromonosporaceae</taxon>
        <taxon>Micromonospora</taxon>
    </lineage>
</organism>
<protein>
    <submittedName>
        <fullName evidence="1">Excreted virulence factor EspC (Type VII ESX diderm)</fullName>
    </submittedName>
</protein>
<evidence type="ECO:0000313" key="1">
    <source>
        <dbReference type="EMBL" id="TWH66557.1"/>
    </source>
</evidence>
<proteinExistence type="predicted"/>
<comment type="caution">
    <text evidence="1">The sequence shown here is derived from an EMBL/GenBank/DDBJ whole genome shotgun (WGS) entry which is preliminary data.</text>
</comment>
<dbReference type="EMBL" id="VLKE01000001">
    <property type="protein sequence ID" value="TWH66557.1"/>
    <property type="molecule type" value="Genomic_DNA"/>
</dbReference>
<dbReference type="RefSeq" id="WP_145773631.1">
    <property type="nucleotide sequence ID" value="NZ_BAAATQ010000100.1"/>
</dbReference>
<dbReference type="AlphaFoldDB" id="A0A562I6B1"/>